<organism evidence="1 2">
    <name type="scientific">Phlebotomus papatasi</name>
    <name type="common">Sandfly</name>
    <dbReference type="NCBI Taxonomy" id="29031"/>
    <lineage>
        <taxon>Eukaryota</taxon>
        <taxon>Metazoa</taxon>
        <taxon>Ecdysozoa</taxon>
        <taxon>Arthropoda</taxon>
        <taxon>Hexapoda</taxon>
        <taxon>Insecta</taxon>
        <taxon>Pterygota</taxon>
        <taxon>Neoptera</taxon>
        <taxon>Endopterygota</taxon>
        <taxon>Diptera</taxon>
        <taxon>Nematocera</taxon>
        <taxon>Psychodoidea</taxon>
        <taxon>Psychodidae</taxon>
        <taxon>Phlebotomus</taxon>
        <taxon>Phlebotomus</taxon>
    </lineage>
</organism>
<dbReference type="EnsemblMetazoa" id="PPAI002361-RA">
    <property type="protein sequence ID" value="PPAI002361-PA"/>
    <property type="gene ID" value="PPAI002361"/>
</dbReference>
<accession>A0A1B0GMH8</accession>
<evidence type="ECO:0000313" key="2">
    <source>
        <dbReference type="Proteomes" id="UP000092462"/>
    </source>
</evidence>
<proteinExistence type="predicted"/>
<evidence type="ECO:0000313" key="1">
    <source>
        <dbReference type="EnsemblMetazoa" id="PPAI002361-PA"/>
    </source>
</evidence>
<reference evidence="1" key="1">
    <citation type="submission" date="2022-08" db="UniProtKB">
        <authorList>
            <consortium name="EnsemblMetazoa"/>
        </authorList>
    </citation>
    <scope>IDENTIFICATION</scope>
    <source>
        <strain evidence="1">Israel</strain>
    </source>
</reference>
<keyword evidence="2" id="KW-1185">Reference proteome</keyword>
<name>A0A1B0GMH8_PHLPP</name>
<protein>
    <submittedName>
        <fullName evidence="1">Uncharacterized protein</fullName>
    </submittedName>
</protein>
<sequence length="52" mass="5960">MRRRFRMSCGRKPAGLLSTHTSMRKVSFGSNSTALMNLFRCLSSGLWRIPQQ</sequence>
<dbReference type="EMBL" id="AJVK01024549">
    <property type="status" value="NOT_ANNOTATED_CDS"/>
    <property type="molecule type" value="Genomic_DNA"/>
</dbReference>
<dbReference type="AlphaFoldDB" id="A0A1B0GMH8"/>
<dbReference type="VEuPathDB" id="VectorBase:PPAI002361"/>
<dbReference type="Proteomes" id="UP000092462">
    <property type="component" value="Unassembled WGS sequence"/>
</dbReference>